<dbReference type="SUPFAM" id="SSF54529">
    <property type="entry name" value="Mitochondrial glycoprotein MAM33-like"/>
    <property type="match status" value="1"/>
</dbReference>
<dbReference type="PANTHER" id="PTHR10826">
    <property type="entry name" value="COMPLEMENT COMPONENT 1"/>
    <property type="match status" value="1"/>
</dbReference>
<dbReference type="Gene3D" id="3.10.280.10">
    <property type="entry name" value="Mitochondrial glycoprotein"/>
    <property type="match status" value="2"/>
</dbReference>
<name>A0ABM0YXV9_CAMSA</name>
<evidence type="ECO:0000313" key="2">
    <source>
        <dbReference type="RefSeq" id="XP_010507645.1"/>
    </source>
</evidence>
<keyword evidence="1" id="KW-1185">Reference proteome</keyword>
<proteinExistence type="predicted"/>
<accession>A0ABM0YXV9</accession>
<dbReference type="InterPro" id="IPR036561">
    <property type="entry name" value="MAM33_sf"/>
</dbReference>
<reference evidence="1" key="1">
    <citation type="journal article" date="2014" name="Nat. Commun.">
        <title>The emerging biofuel crop Camelina sativa retains a highly undifferentiated hexaploid genome structure.</title>
        <authorList>
            <person name="Kagale S."/>
            <person name="Koh C."/>
            <person name="Nixon J."/>
            <person name="Bollina V."/>
            <person name="Clarke W.E."/>
            <person name="Tuteja R."/>
            <person name="Spillane C."/>
            <person name="Robinson S.J."/>
            <person name="Links M.G."/>
            <person name="Clarke C."/>
            <person name="Higgins E.E."/>
            <person name="Huebert T."/>
            <person name="Sharpe A.G."/>
            <person name="Parkin I.A."/>
        </authorList>
    </citation>
    <scope>NUCLEOTIDE SEQUENCE [LARGE SCALE GENOMIC DNA]</scope>
    <source>
        <strain evidence="1">cv. DH55</strain>
    </source>
</reference>
<protein>
    <submittedName>
        <fullName evidence="2">Uncharacterized protein At2g39795, mitochondrial-like</fullName>
    </submittedName>
</protein>
<gene>
    <name evidence="2" type="primary">LOC104784296</name>
</gene>
<evidence type="ECO:0000313" key="1">
    <source>
        <dbReference type="Proteomes" id="UP000694864"/>
    </source>
</evidence>
<dbReference type="RefSeq" id="XP_010507645.1">
    <property type="nucleotide sequence ID" value="XM_010509343.1"/>
</dbReference>
<dbReference type="Proteomes" id="UP000694864">
    <property type="component" value="Chromosome 4"/>
</dbReference>
<organism evidence="1 2">
    <name type="scientific">Camelina sativa</name>
    <name type="common">False flax</name>
    <name type="synonym">Myagrum sativum</name>
    <dbReference type="NCBI Taxonomy" id="90675"/>
    <lineage>
        <taxon>Eukaryota</taxon>
        <taxon>Viridiplantae</taxon>
        <taxon>Streptophyta</taxon>
        <taxon>Embryophyta</taxon>
        <taxon>Tracheophyta</taxon>
        <taxon>Spermatophyta</taxon>
        <taxon>Magnoliopsida</taxon>
        <taxon>eudicotyledons</taxon>
        <taxon>Gunneridae</taxon>
        <taxon>Pentapetalae</taxon>
        <taxon>rosids</taxon>
        <taxon>malvids</taxon>
        <taxon>Brassicales</taxon>
        <taxon>Brassicaceae</taxon>
        <taxon>Camelineae</taxon>
        <taxon>Camelina</taxon>
    </lineage>
</organism>
<reference evidence="2" key="2">
    <citation type="submission" date="2025-08" db="UniProtKB">
        <authorList>
            <consortium name="RefSeq"/>
        </authorList>
    </citation>
    <scope>IDENTIFICATION</scope>
    <source>
        <tissue evidence="2">Leaf</tissue>
    </source>
</reference>
<sequence>MALAWCAVRRSASKFASLCGGRVGVISTVVNRPSLALNPSQLRPFVSDSSHYPKVIDHFISEQTLILEIDSQIRFASQTNDMVNDEEATPGSLPFRIEDDGGKTVTLTRDYNGEHIKVVVGMPCESQQLPNTEWLSDDFKDVNHVLENAFYKYLETRLTKDTTNFLYEYMTTNKRRQLFWLKDVKKFLVDAS</sequence>
<dbReference type="PANTHER" id="PTHR10826:SF41">
    <property type="entry name" value="MITOCHONDRIAL GLYCOPROTEIN FAMILY PROTEIN"/>
    <property type="match status" value="1"/>
</dbReference>
<dbReference type="GeneID" id="104784296"/>
<dbReference type="InterPro" id="IPR003428">
    <property type="entry name" value="MAM33"/>
</dbReference>